<reference evidence="1 2" key="2">
    <citation type="submission" date="2019-04" db="EMBL/GenBank/DDBJ databases">
        <authorList>
            <person name="Yang S."/>
            <person name="Wei W."/>
        </authorList>
    </citation>
    <scope>NUCLEOTIDE SEQUENCE [LARGE SCALE GENOMIC DNA]</scope>
    <source>
        <strain evidence="2">ZP60</strain>
    </source>
</reference>
<sequence>MPEENKISRRKALKSLGTASLTTVSAGTVTAQEVSENLSGMDVVELSGWEKWEAIQRARTGREWRKIWREMVVDSAEGGKRSVTMQSASATRVTEENGEERVVVSAVYEDTDETEKFILDNGIDQLDTYPEEVNENEPTVAGYNIVSTGSTLQSERYYVDGDIVKTDSTSINTLRTQGVGNEVWYDPPEGECDTCRIETGVNCSPSRECLGRITSIAATGVGCSGCKLVPSWYNPACYACVLALIAQGLLGNVDCLGCKDTVNACIKEEYAEDLCG</sequence>
<dbReference type="Proteomes" id="UP000297053">
    <property type="component" value="Chromosome"/>
</dbReference>
<gene>
    <name evidence="1" type="ORF">E5139_08730</name>
</gene>
<accession>A0A4D6KC70</accession>
<dbReference type="GeneID" id="42179016"/>
<dbReference type="InterPro" id="IPR006311">
    <property type="entry name" value="TAT_signal"/>
</dbReference>
<dbReference type="RefSeq" id="WP_015762083.1">
    <property type="nucleotide sequence ID" value="NZ_CP039375.1"/>
</dbReference>
<protein>
    <submittedName>
        <fullName evidence="1">Uncharacterized protein</fullName>
    </submittedName>
</protein>
<dbReference type="KEGG" id="halz:E5139_08730"/>
<name>A0A4D6KC70_9EURY</name>
<reference evidence="1 2" key="1">
    <citation type="submission" date="2019-04" db="EMBL/GenBank/DDBJ databases">
        <title>Complete genome sequence of Arthrobacter sp. ZXY-2 associated with effective atrazine degradation and salt adaptation.</title>
        <authorList>
            <person name="Zhao X."/>
        </authorList>
    </citation>
    <scope>NUCLEOTIDE SEQUENCE [LARGE SCALE GENOMIC DNA]</scope>
    <source>
        <strain evidence="2">ZP60</strain>
    </source>
</reference>
<dbReference type="AlphaFoldDB" id="A0A4D6KC70"/>
<dbReference type="PROSITE" id="PS51318">
    <property type="entry name" value="TAT"/>
    <property type="match status" value="1"/>
</dbReference>
<evidence type="ECO:0000313" key="1">
    <source>
        <dbReference type="EMBL" id="QCD65710.1"/>
    </source>
</evidence>
<organism evidence="1 2">
    <name type="scientific">Halomicrobium mukohataei</name>
    <dbReference type="NCBI Taxonomy" id="57705"/>
    <lineage>
        <taxon>Archaea</taxon>
        <taxon>Methanobacteriati</taxon>
        <taxon>Methanobacteriota</taxon>
        <taxon>Stenosarchaea group</taxon>
        <taxon>Halobacteria</taxon>
        <taxon>Halobacteriales</taxon>
        <taxon>Haloarculaceae</taxon>
        <taxon>Halomicrobium</taxon>
    </lineage>
</organism>
<evidence type="ECO:0000313" key="2">
    <source>
        <dbReference type="Proteomes" id="UP000297053"/>
    </source>
</evidence>
<dbReference type="EMBL" id="CP039375">
    <property type="protein sequence ID" value="QCD65710.1"/>
    <property type="molecule type" value="Genomic_DNA"/>
</dbReference>
<proteinExistence type="predicted"/>